<dbReference type="Proteomes" id="UP000005239">
    <property type="component" value="Unassembled WGS sequence"/>
</dbReference>
<dbReference type="Pfam" id="PF13445">
    <property type="entry name" value="zf-RING_UBOX"/>
    <property type="match status" value="1"/>
</dbReference>
<dbReference type="PROSITE" id="PS50089">
    <property type="entry name" value="ZF_RING_2"/>
    <property type="match status" value="2"/>
</dbReference>
<dbReference type="PANTHER" id="PTHR16450:SF1">
    <property type="entry name" value="PROTEIN CBG12045"/>
    <property type="match status" value="1"/>
</dbReference>
<organism evidence="2 3">
    <name type="scientific">Pristionchus pacificus</name>
    <name type="common">Parasitic nematode worm</name>
    <dbReference type="NCBI Taxonomy" id="54126"/>
    <lineage>
        <taxon>Eukaryota</taxon>
        <taxon>Metazoa</taxon>
        <taxon>Ecdysozoa</taxon>
        <taxon>Nematoda</taxon>
        <taxon>Chromadorea</taxon>
        <taxon>Rhabditida</taxon>
        <taxon>Rhabditina</taxon>
        <taxon>Diplogasteromorpha</taxon>
        <taxon>Diplogasteroidea</taxon>
        <taxon>Neodiplogasteridae</taxon>
        <taxon>Pristionchus</taxon>
    </lineage>
</organism>
<dbReference type="SUPFAM" id="SSF57850">
    <property type="entry name" value="RING/U-box"/>
    <property type="match status" value="3"/>
</dbReference>
<feature type="region of interest" description="Disordered" evidence="1">
    <location>
        <begin position="718"/>
        <end position="742"/>
    </location>
</feature>
<evidence type="ECO:0000313" key="2">
    <source>
        <dbReference type="EnsemblMetazoa" id="PPA18115.1"/>
    </source>
</evidence>
<accession>A0A8R1YED2</accession>
<dbReference type="InterPro" id="IPR017907">
    <property type="entry name" value="Znf_RING_CS"/>
</dbReference>
<feature type="compositionally biased region" description="Basic and acidic residues" evidence="1">
    <location>
        <begin position="720"/>
        <end position="742"/>
    </location>
</feature>
<dbReference type="EnsemblMetazoa" id="PPA18115.1">
    <property type="protein sequence ID" value="PPA18115.1"/>
    <property type="gene ID" value="WBGene00107669"/>
</dbReference>
<evidence type="ECO:0000313" key="3">
    <source>
        <dbReference type="Proteomes" id="UP000005239"/>
    </source>
</evidence>
<dbReference type="InterPro" id="IPR001841">
    <property type="entry name" value="Znf_RING"/>
</dbReference>
<feature type="compositionally biased region" description="Low complexity" evidence="1">
    <location>
        <begin position="171"/>
        <end position="181"/>
    </location>
</feature>
<protein>
    <submittedName>
        <fullName evidence="2">Zinc finger protein</fullName>
    </submittedName>
</protein>
<dbReference type="OrthoDB" id="4359472at2759"/>
<dbReference type="PROSITE" id="PS00518">
    <property type="entry name" value="ZF_RING_1"/>
    <property type="match status" value="2"/>
</dbReference>
<reference evidence="3" key="1">
    <citation type="journal article" date="2008" name="Nat. Genet.">
        <title>The Pristionchus pacificus genome provides a unique perspective on nematode lifestyle and parasitism.</title>
        <authorList>
            <person name="Dieterich C."/>
            <person name="Clifton S.W."/>
            <person name="Schuster L.N."/>
            <person name="Chinwalla A."/>
            <person name="Delehaunty K."/>
            <person name="Dinkelacker I."/>
            <person name="Fulton L."/>
            <person name="Fulton R."/>
            <person name="Godfrey J."/>
            <person name="Minx P."/>
            <person name="Mitreva M."/>
            <person name="Roeseler W."/>
            <person name="Tian H."/>
            <person name="Witte H."/>
            <person name="Yang S.P."/>
            <person name="Wilson R.K."/>
            <person name="Sommer R.J."/>
        </authorList>
    </citation>
    <scope>NUCLEOTIDE SEQUENCE [LARGE SCALE GENOMIC DNA]</scope>
    <source>
        <strain evidence="3">PS312</strain>
    </source>
</reference>
<dbReference type="CDD" id="cd16449">
    <property type="entry name" value="RING-HC"/>
    <property type="match status" value="2"/>
</dbReference>
<accession>A0A2A6C971</accession>
<name>A0A2A6C971_PRIPA</name>
<dbReference type="InterPro" id="IPR027370">
    <property type="entry name" value="Znf-RING_euk"/>
</dbReference>
<dbReference type="PANTHER" id="PTHR16450">
    <property type="entry name" value="RING FINGER PROTEIN 186"/>
    <property type="match status" value="1"/>
</dbReference>
<reference evidence="2" key="2">
    <citation type="submission" date="2022-06" db="UniProtKB">
        <authorList>
            <consortium name="EnsemblMetazoa"/>
        </authorList>
    </citation>
    <scope>IDENTIFICATION</scope>
    <source>
        <strain evidence="2">PS312</strain>
    </source>
</reference>
<dbReference type="AlphaFoldDB" id="A0A2A6C971"/>
<dbReference type="FunFam" id="3.30.40.10:FF:001064">
    <property type="entry name" value="Uncharacterized protein"/>
    <property type="match status" value="2"/>
</dbReference>
<dbReference type="InterPro" id="IPR013083">
    <property type="entry name" value="Znf_RING/FYVE/PHD"/>
</dbReference>
<feature type="compositionally biased region" description="Basic and acidic residues" evidence="1">
    <location>
        <begin position="161"/>
        <end position="170"/>
    </location>
</feature>
<gene>
    <name evidence="2" type="primary">WBGene00107669</name>
</gene>
<evidence type="ECO:0000256" key="1">
    <source>
        <dbReference type="SAM" id="MobiDB-lite"/>
    </source>
</evidence>
<keyword evidence="3" id="KW-1185">Reference proteome</keyword>
<feature type="region of interest" description="Disordered" evidence="1">
    <location>
        <begin position="161"/>
        <end position="181"/>
    </location>
</feature>
<sequence>MNIGLFSVAWPPDQKRKIKDQRSKITPQVRHFETRDGDVFGIDLNIFQDADGGYTMDENVVNELISQAIAQYRIEAAAAMERRLEELRAENEKSSTARFSRFCRGCRSAHPLERVVLTHCGHAVCRQCADADGRHSLIVCPVCEKYSVFLRLFEERASGEETETAREIGDQRSSQSDASPASFSRVCGVCYTPNPAVRAVVKTCGHVACLACIEQLKDGRKVRENSSIVILIEHLLNEEGVECGVWAIPGWAGPATAAPAAANVDDDDDDFDGYDDFWTGSSVSSAIVDDTSGSYNTLPPRSPFSETRADPYFYNDEVEGPSPAQLMSSEKFEPAPTIIAQEIASPKDNLDIVATPVVASKNSSEEYTVGLPRDRCTAGCCAGEFAPGDNGGGRIVMNLDELIGVGANGTVLLNHDVIQEIVDQLIAWHAAQTAPDTDRTRRVEILRAENEKSSTARFSRFCRGCRSAHPLERVVLTHCGHAVCRQCANADGRHSLIVCPVCEKYSVFLKLFEGRASGDEEETSDASLAPFSRVCGVCYMPNPAARAVVKTCGAWCELREGHVACLACMEQLKRADRVKCPFCRAINEGVECGVWEVPANAQAAADEPDEQPAHYDNSLVMETALPETTIDIVATPVVASKNSPEEDTDSSVIVAQPVAASENSHELPSGAPVDRVVLRYTQPSHGAFFASVMQRLQQPEVSPRQLLEALSTAVEEMEAEEARKAEEEARRRIEEAKRKEKN</sequence>
<dbReference type="SMART" id="SM00184">
    <property type="entry name" value="RING"/>
    <property type="match status" value="4"/>
</dbReference>
<proteinExistence type="predicted"/>
<dbReference type="Gene3D" id="3.30.40.10">
    <property type="entry name" value="Zinc/RING finger domain, C3HC4 (zinc finger)"/>
    <property type="match status" value="2"/>
</dbReference>